<proteinExistence type="predicted"/>
<protein>
    <recommendedName>
        <fullName evidence="1">Peptidase S9 prolyl oligopeptidase catalytic domain-containing protein</fullName>
    </recommendedName>
</protein>
<organism evidence="2 3">
    <name type="scientific">Collybiopsis confluens</name>
    <dbReference type="NCBI Taxonomy" id="2823264"/>
    <lineage>
        <taxon>Eukaryota</taxon>
        <taxon>Fungi</taxon>
        <taxon>Dikarya</taxon>
        <taxon>Basidiomycota</taxon>
        <taxon>Agaricomycotina</taxon>
        <taxon>Agaricomycetes</taxon>
        <taxon>Agaricomycetidae</taxon>
        <taxon>Agaricales</taxon>
        <taxon>Marasmiineae</taxon>
        <taxon>Omphalotaceae</taxon>
        <taxon>Collybiopsis</taxon>
    </lineage>
</organism>
<reference evidence="2 3" key="1">
    <citation type="journal article" date="2020" name="ISME J.">
        <title>Uncovering the hidden diversity of litter-decomposition mechanisms in mushroom-forming fungi.</title>
        <authorList>
            <person name="Floudas D."/>
            <person name="Bentzer J."/>
            <person name="Ahren D."/>
            <person name="Johansson T."/>
            <person name="Persson P."/>
            <person name="Tunlid A."/>
        </authorList>
    </citation>
    <scope>NUCLEOTIDE SEQUENCE [LARGE SCALE GENOMIC DNA]</scope>
    <source>
        <strain evidence="2 3">CBS 406.79</strain>
    </source>
</reference>
<dbReference type="Proteomes" id="UP000518752">
    <property type="component" value="Unassembled WGS sequence"/>
</dbReference>
<dbReference type="SUPFAM" id="SSF82171">
    <property type="entry name" value="DPP6 N-terminal domain-like"/>
    <property type="match status" value="1"/>
</dbReference>
<dbReference type="Gene3D" id="3.40.50.1820">
    <property type="entry name" value="alpha/beta hydrolase"/>
    <property type="match status" value="1"/>
</dbReference>
<dbReference type="Gene3D" id="2.120.10.30">
    <property type="entry name" value="TolB, C-terminal domain"/>
    <property type="match status" value="1"/>
</dbReference>
<dbReference type="InterPro" id="IPR050585">
    <property type="entry name" value="Xaa-Pro_dipeptidyl-ppase/CocE"/>
</dbReference>
<feature type="domain" description="Peptidase S9 prolyl oligopeptidase catalytic" evidence="1">
    <location>
        <begin position="451"/>
        <end position="662"/>
    </location>
</feature>
<dbReference type="GO" id="GO:0006508">
    <property type="term" value="P:proteolysis"/>
    <property type="evidence" value="ECO:0007669"/>
    <property type="project" value="InterPro"/>
</dbReference>
<dbReference type="GO" id="GO:0008236">
    <property type="term" value="F:serine-type peptidase activity"/>
    <property type="evidence" value="ECO:0007669"/>
    <property type="project" value="InterPro"/>
</dbReference>
<dbReference type="SUPFAM" id="SSF53474">
    <property type="entry name" value="alpha/beta-Hydrolases"/>
    <property type="match status" value="1"/>
</dbReference>
<evidence type="ECO:0000313" key="3">
    <source>
        <dbReference type="Proteomes" id="UP000518752"/>
    </source>
</evidence>
<evidence type="ECO:0000259" key="1">
    <source>
        <dbReference type="Pfam" id="PF00326"/>
    </source>
</evidence>
<dbReference type="PANTHER" id="PTHR43056">
    <property type="entry name" value="PEPTIDASE S9 PROLYL OLIGOPEPTIDASE"/>
    <property type="match status" value="1"/>
</dbReference>
<dbReference type="EMBL" id="JAACJN010000073">
    <property type="protein sequence ID" value="KAF5378917.1"/>
    <property type="molecule type" value="Genomic_DNA"/>
</dbReference>
<gene>
    <name evidence="2" type="ORF">D9757_008722</name>
</gene>
<keyword evidence="3" id="KW-1185">Reference proteome</keyword>
<dbReference type="AlphaFoldDB" id="A0A8H5H908"/>
<sequence length="670" mass="73783">MSERAPYGRWKSPITAERITGSVTSTDDVIVDNITSIVYHLEGRPSEKGRVTLVESSTGREIVPKDVNVRSGVHEYGGAAAIVHDGVAYYSNFGDNRLYKVGVKEGSLPEAITPKNKFFRYASFDIHPVHPRFLISILEDHTNDSPATVINTLVTIDSKQKTVSPLISGADFYAFPRFSPDGTKLAWQHWNHPNMPWESSEIMVVDITVSTGGQRTTSLSYTSSDITFSNITTVAKDGSNGYLAWTNNDTLCFVSDVSGFINPHKYTVSTGKSKPVFPSPVKEDFGNPMWLLCFFPFAIIDNQGRDVIFKAFRDGRTILYRVDLETGERKEIPTPYVVIESVRSVSRSNGQLVFLGTKVEESQKVVIGTIAAGTASFTAISTTSDDANFDTSLVSIPQGMTLKVPPNDEPLHVIYYPPHNPAYAGSSIEGEKPPCILNAHGGPTSMSFQGLQWKIQYWTSRGFAWLDVNYGGSFGYGKIYINRLLTQWGIVDVEDCIRSAQILSAPHHSLVDPNRIVIRGSSAGGLTVLASLSNSSNTRAFAAATSLYGVADLEGLVKDTHKFESQYMFSLVGGSLTNLEPLKQRSPINYVDRIERPLLILQGELDRVVPKEQAQVVYDSIKARGGVVEMKLYPGEGHGFRMKETQRDALERELGFYETVLGITDGEGKL</sequence>
<evidence type="ECO:0000313" key="2">
    <source>
        <dbReference type="EMBL" id="KAF5378917.1"/>
    </source>
</evidence>
<dbReference type="PANTHER" id="PTHR43056:SF5">
    <property type="entry name" value="PEPTIDASE S9 PROLYL OLIGOPEPTIDASE CATALYTIC DOMAIN-CONTAINING PROTEIN"/>
    <property type="match status" value="1"/>
</dbReference>
<dbReference type="OrthoDB" id="43744at2759"/>
<comment type="caution">
    <text evidence="2">The sequence shown here is derived from an EMBL/GenBank/DDBJ whole genome shotgun (WGS) entry which is preliminary data.</text>
</comment>
<dbReference type="Pfam" id="PF00326">
    <property type="entry name" value="Peptidase_S9"/>
    <property type="match status" value="1"/>
</dbReference>
<dbReference type="InterPro" id="IPR011042">
    <property type="entry name" value="6-blade_b-propeller_TolB-like"/>
</dbReference>
<name>A0A8H5H908_9AGAR</name>
<dbReference type="InterPro" id="IPR001375">
    <property type="entry name" value="Peptidase_S9_cat"/>
</dbReference>
<accession>A0A8H5H908</accession>
<dbReference type="InterPro" id="IPR029058">
    <property type="entry name" value="AB_hydrolase_fold"/>
</dbReference>